<proteinExistence type="predicted"/>
<evidence type="ECO:0000313" key="1">
    <source>
        <dbReference type="EMBL" id="DAE04246.1"/>
    </source>
</evidence>
<name>A0A8S5PB01_9CAUD</name>
<dbReference type="EMBL" id="BK015384">
    <property type="protein sequence ID" value="DAE04246.1"/>
    <property type="molecule type" value="Genomic_DNA"/>
</dbReference>
<sequence>MKLKIKQDGLCNYTGHLQTIHFTNGISDRDVKHNEAIRISVVMACVWEDGSEVSRIIDNTQISAPIGRVTRDVFVKTEVVAGNDSDHPEFIHHEEKPKDAVSKTIVEVLPPAEEVPEIIIRYTRDELEKIADEKGINGLRDVATPLGIRDTSIRRLIERIYAIAGKEE</sequence>
<accession>A0A8S5PB01</accession>
<reference evidence="1" key="1">
    <citation type="journal article" date="2021" name="Proc. Natl. Acad. Sci. U.S.A.">
        <title>A Catalog of Tens of Thousands of Viruses from Human Metagenomes Reveals Hidden Associations with Chronic Diseases.</title>
        <authorList>
            <person name="Tisza M.J."/>
            <person name="Buck C.B."/>
        </authorList>
    </citation>
    <scope>NUCLEOTIDE SEQUENCE</scope>
    <source>
        <strain evidence="1">CtmpG14</strain>
    </source>
</reference>
<organism evidence="1">
    <name type="scientific">Siphoviridae sp. ctmpG14</name>
    <dbReference type="NCBI Taxonomy" id="2825654"/>
    <lineage>
        <taxon>Viruses</taxon>
        <taxon>Duplodnaviria</taxon>
        <taxon>Heunggongvirae</taxon>
        <taxon>Uroviricota</taxon>
        <taxon>Caudoviricetes</taxon>
    </lineage>
</organism>
<protein>
    <submittedName>
        <fullName evidence="1">Uncharacterized protein</fullName>
    </submittedName>
</protein>